<evidence type="ECO:0000313" key="2">
    <source>
        <dbReference type="EMBL" id="MCW6512158.1"/>
    </source>
</evidence>
<keyword evidence="3" id="KW-1185">Reference proteome</keyword>
<dbReference type="PANTHER" id="PTHR34606:SF4">
    <property type="entry name" value="OUTER MEMBRANE LIPOPROTEIN DOLP"/>
    <property type="match status" value="1"/>
</dbReference>
<protein>
    <submittedName>
        <fullName evidence="2">BON domain-containing protein</fullName>
    </submittedName>
</protein>
<feature type="domain" description="BON" evidence="1">
    <location>
        <begin position="129"/>
        <end position="196"/>
    </location>
</feature>
<dbReference type="InterPro" id="IPR051686">
    <property type="entry name" value="Lipoprotein_DolP"/>
</dbReference>
<dbReference type="PROSITE" id="PS50914">
    <property type="entry name" value="BON"/>
    <property type="match status" value="3"/>
</dbReference>
<feature type="domain" description="BON" evidence="1">
    <location>
        <begin position="58"/>
        <end position="126"/>
    </location>
</feature>
<name>A0AA41Z7Y3_9HYPH</name>
<evidence type="ECO:0000259" key="1">
    <source>
        <dbReference type="PROSITE" id="PS50914"/>
    </source>
</evidence>
<sequence>MDAAHLGVTAQDGVVCLMGYVDDFGQKHAAEIAAGRVKGVKAVVEEIEVRLPADHLWNDDEIAKRAVDRLAWHDVDPGYDVHIKVEKGWMTLSGHVTWHFQKEAAEADVRHVLGVVGLDNQILIKPKVSVSNVSDDITHALHRSWFFDPTSITLSVDAGAVRLDGTVHSPHERQVAAATAWASPGVTAVENNLSII</sequence>
<proteinExistence type="predicted"/>
<comment type="caution">
    <text evidence="2">The sequence shown here is derived from an EMBL/GenBank/DDBJ whole genome shotgun (WGS) entry which is preliminary data.</text>
</comment>
<dbReference type="Proteomes" id="UP001165667">
    <property type="component" value="Unassembled WGS sequence"/>
</dbReference>
<dbReference type="EMBL" id="JAMOIM010000041">
    <property type="protein sequence ID" value="MCW6512158.1"/>
    <property type="molecule type" value="Genomic_DNA"/>
</dbReference>
<dbReference type="Gene3D" id="3.30.1340.30">
    <property type="match status" value="3"/>
</dbReference>
<gene>
    <name evidence="2" type="ORF">M8523_29955</name>
</gene>
<dbReference type="InterPro" id="IPR007055">
    <property type="entry name" value="BON_dom"/>
</dbReference>
<dbReference type="Pfam" id="PF04972">
    <property type="entry name" value="BON"/>
    <property type="match status" value="3"/>
</dbReference>
<organism evidence="2 3">
    <name type="scientific">Lichenifustis flavocetrariae</name>
    <dbReference type="NCBI Taxonomy" id="2949735"/>
    <lineage>
        <taxon>Bacteria</taxon>
        <taxon>Pseudomonadati</taxon>
        <taxon>Pseudomonadota</taxon>
        <taxon>Alphaproteobacteria</taxon>
        <taxon>Hyphomicrobiales</taxon>
        <taxon>Lichenihabitantaceae</taxon>
        <taxon>Lichenifustis</taxon>
    </lineage>
</organism>
<reference evidence="2" key="1">
    <citation type="submission" date="2022-05" db="EMBL/GenBank/DDBJ databases">
        <authorList>
            <person name="Pankratov T."/>
        </authorList>
    </citation>
    <scope>NUCLEOTIDE SEQUENCE</scope>
    <source>
        <strain evidence="2">BP6-180914</strain>
    </source>
</reference>
<evidence type="ECO:0000313" key="3">
    <source>
        <dbReference type="Proteomes" id="UP001165667"/>
    </source>
</evidence>
<dbReference type="PANTHER" id="PTHR34606">
    <property type="entry name" value="BON DOMAIN-CONTAINING PROTEIN"/>
    <property type="match status" value="1"/>
</dbReference>
<dbReference type="AlphaFoldDB" id="A0AA41Z7Y3"/>
<accession>A0AA41Z7Y3</accession>
<feature type="domain" description="BON" evidence="1">
    <location>
        <begin position="1"/>
        <end position="51"/>
    </location>
</feature>